<feature type="domain" description="N-acetyltransferase" evidence="5">
    <location>
        <begin position="143"/>
        <end position="241"/>
    </location>
</feature>
<dbReference type="InterPro" id="IPR051531">
    <property type="entry name" value="N-acetyltransferase"/>
</dbReference>
<dbReference type="Pfam" id="PF13302">
    <property type="entry name" value="Acetyltransf_3"/>
    <property type="match status" value="1"/>
</dbReference>
<evidence type="ECO:0000256" key="2">
    <source>
        <dbReference type="ARBA" id="ARBA00023315"/>
    </source>
</evidence>
<dbReference type="OrthoDB" id="630895at2759"/>
<dbReference type="Gene3D" id="3.40.630.30">
    <property type="match status" value="1"/>
</dbReference>
<evidence type="ECO:0000256" key="1">
    <source>
        <dbReference type="ARBA" id="ARBA00022679"/>
    </source>
</evidence>
<dbReference type="SUPFAM" id="SSF55729">
    <property type="entry name" value="Acyl-CoA N-acyltransferases (Nat)"/>
    <property type="match status" value="1"/>
</dbReference>
<sequence>MAADTNANIDTSARSNVQSDSHTLPISPRFIGPHYLSVSPYYLSIPSPDDIQTLEYHLSDSNPDSESIHYWTLTIPRPYGIEDAEKFVNSCLDRTEKTGVCLQWAIRVQEEKTGNERNNGSIIWDSGNGLKTDAPAKSHFIPTLIGMIGVHLSENDPKRYEIGYWLSPAHRNRGVVSSAVAKACEIVFEGLGEEEIYGQTFVGNLSSRKVLEKNAFEYLGVVKDKSNGDIPIACPDPKSVRHTWLFRKRKE</sequence>
<dbReference type="CDD" id="cd04301">
    <property type="entry name" value="NAT_SF"/>
    <property type="match status" value="1"/>
</dbReference>
<accession>A0A9N8VM61</accession>
<dbReference type="InterPro" id="IPR000182">
    <property type="entry name" value="GNAT_dom"/>
</dbReference>
<protein>
    <submittedName>
        <fullName evidence="6">10421_t:CDS:1</fullName>
    </submittedName>
</protein>
<evidence type="ECO:0000313" key="7">
    <source>
        <dbReference type="Proteomes" id="UP000789572"/>
    </source>
</evidence>
<organism evidence="6 7">
    <name type="scientific">Paraglomus occultum</name>
    <dbReference type="NCBI Taxonomy" id="144539"/>
    <lineage>
        <taxon>Eukaryota</taxon>
        <taxon>Fungi</taxon>
        <taxon>Fungi incertae sedis</taxon>
        <taxon>Mucoromycota</taxon>
        <taxon>Glomeromycotina</taxon>
        <taxon>Glomeromycetes</taxon>
        <taxon>Paraglomerales</taxon>
        <taxon>Paraglomeraceae</taxon>
        <taxon>Paraglomus</taxon>
    </lineage>
</organism>
<comment type="caution">
    <text evidence="6">The sequence shown here is derived from an EMBL/GenBank/DDBJ whole genome shotgun (WGS) entry which is preliminary data.</text>
</comment>
<dbReference type="PANTHER" id="PTHR43792:SF8">
    <property type="entry name" value="[RIBOSOMAL PROTEIN US5]-ALANINE N-ACETYLTRANSFERASE"/>
    <property type="match status" value="1"/>
</dbReference>
<name>A0A9N8VM61_9GLOM</name>
<evidence type="ECO:0000256" key="3">
    <source>
        <dbReference type="ARBA" id="ARBA00038502"/>
    </source>
</evidence>
<keyword evidence="1" id="KW-0808">Transferase</keyword>
<dbReference type="EMBL" id="CAJVPJ010000011">
    <property type="protein sequence ID" value="CAG8454800.1"/>
    <property type="molecule type" value="Genomic_DNA"/>
</dbReference>
<reference evidence="6" key="1">
    <citation type="submission" date="2021-06" db="EMBL/GenBank/DDBJ databases">
        <authorList>
            <person name="Kallberg Y."/>
            <person name="Tangrot J."/>
            <person name="Rosling A."/>
        </authorList>
    </citation>
    <scope>NUCLEOTIDE SEQUENCE</scope>
    <source>
        <strain evidence="6">IA702</strain>
    </source>
</reference>
<dbReference type="InterPro" id="IPR016181">
    <property type="entry name" value="Acyl_CoA_acyltransferase"/>
</dbReference>
<dbReference type="PROSITE" id="PS51186">
    <property type="entry name" value="GNAT"/>
    <property type="match status" value="1"/>
</dbReference>
<evidence type="ECO:0000256" key="4">
    <source>
        <dbReference type="SAM" id="MobiDB-lite"/>
    </source>
</evidence>
<keyword evidence="2" id="KW-0012">Acyltransferase</keyword>
<comment type="similarity">
    <text evidence="3">Belongs to the acetyltransferase family. RimJ subfamily.</text>
</comment>
<dbReference type="Proteomes" id="UP000789572">
    <property type="component" value="Unassembled WGS sequence"/>
</dbReference>
<evidence type="ECO:0000313" key="6">
    <source>
        <dbReference type="EMBL" id="CAG8454800.1"/>
    </source>
</evidence>
<dbReference type="AlphaFoldDB" id="A0A9N8VM61"/>
<gene>
    <name evidence="6" type="ORF">POCULU_LOCUS234</name>
</gene>
<proteinExistence type="inferred from homology"/>
<dbReference type="GO" id="GO:0016747">
    <property type="term" value="F:acyltransferase activity, transferring groups other than amino-acyl groups"/>
    <property type="evidence" value="ECO:0007669"/>
    <property type="project" value="InterPro"/>
</dbReference>
<dbReference type="PANTHER" id="PTHR43792">
    <property type="entry name" value="GNAT FAMILY, PUTATIVE (AFU_ORTHOLOGUE AFUA_3G00765)-RELATED-RELATED"/>
    <property type="match status" value="1"/>
</dbReference>
<feature type="region of interest" description="Disordered" evidence="4">
    <location>
        <begin position="1"/>
        <end position="23"/>
    </location>
</feature>
<keyword evidence="7" id="KW-1185">Reference proteome</keyword>
<evidence type="ECO:0000259" key="5">
    <source>
        <dbReference type="PROSITE" id="PS51186"/>
    </source>
</evidence>